<dbReference type="Pfam" id="PF01152">
    <property type="entry name" value="Bac_globin"/>
    <property type="match status" value="1"/>
</dbReference>
<proteinExistence type="predicted"/>
<dbReference type="GO" id="GO:0046872">
    <property type="term" value="F:metal ion binding"/>
    <property type="evidence" value="ECO:0007669"/>
    <property type="project" value="UniProtKB-KW"/>
</dbReference>
<dbReference type="OrthoDB" id="9790913at2"/>
<dbReference type="GO" id="GO:0020037">
    <property type="term" value="F:heme binding"/>
    <property type="evidence" value="ECO:0007669"/>
    <property type="project" value="InterPro"/>
</dbReference>
<protein>
    <submittedName>
        <fullName evidence="5">Globin</fullName>
    </submittedName>
</protein>
<evidence type="ECO:0000256" key="1">
    <source>
        <dbReference type="ARBA" id="ARBA00022448"/>
    </source>
</evidence>
<evidence type="ECO:0000313" key="6">
    <source>
        <dbReference type="Proteomes" id="UP000295443"/>
    </source>
</evidence>
<reference evidence="5 6" key="1">
    <citation type="submission" date="2019-03" db="EMBL/GenBank/DDBJ databases">
        <title>Genome sequence of Thiobacillaceae bacterium LSR1, a sulfur-oxidizing bacterium isolated from freshwater sediment.</title>
        <authorList>
            <person name="Li S."/>
        </authorList>
    </citation>
    <scope>NUCLEOTIDE SEQUENCE [LARGE SCALE GENOMIC DNA]</scope>
    <source>
        <strain evidence="5 6">LSR1</strain>
    </source>
</reference>
<name>A0A4R1B2H7_9PROT</name>
<dbReference type="EMBL" id="SJZB01000051">
    <property type="protein sequence ID" value="TCJ11650.1"/>
    <property type="molecule type" value="Genomic_DNA"/>
</dbReference>
<evidence type="ECO:0000256" key="3">
    <source>
        <dbReference type="ARBA" id="ARBA00022723"/>
    </source>
</evidence>
<keyword evidence="4" id="KW-0408">Iron</keyword>
<organism evidence="5 6">
    <name type="scientific">Parasulfuritortus cantonensis</name>
    <dbReference type="NCBI Taxonomy" id="2528202"/>
    <lineage>
        <taxon>Bacteria</taxon>
        <taxon>Pseudomonadati</taxon>
        <taxon>Pseudomonadota</taxon>
        <taxon>Betaproteobacteria</taxon>
        <taxon>Nitrosomonadales</taxon>
        <taxon>Thiobacillaceae</taxon>
        <taxon>Parasulfuritortus</taxon>
    </lineage>
</organism>
<evidence type="ECO:0000313" key="5">
    <source>
        <dbReference type="EMBL" id="TCJ11650.1"/>
    </source>
</evidence>
<dbReference type="AlphaFoldDB" id="A0A4R1B2H7"/>
<evidence type="ECO:0000256" key="2">
    <source>
        <dbReference type="ARBA" id="ARBA00022617"/>
    </source>
</evidence>
<dbReference type="InterPro" id="IPR012292">
    <property type="entry name" value="Globin/Proto"/>
</dbReference>
<dbReference type="RefSeq" id="WP_131448872.1">
    <property type="nucleotide sequence ID" value="NZ_SJZB01000051.1"/>
</dbReference>
<dbReference type="Proteomes" id="UP000295443">
    <property type="component" value="Unassembled WGS sequence"/>
</dbReference>
<dbReference type="InterPro" id="IPR001486">
    <property type="entry name" value="Hemoglobin_trunc"/>
</dbReference>
<sequence>MESCQPHHHHDAEVEAIPDGALRFECMCSAGGSLQAVDEVRWMESHPDLIFPAVPFPSKHVFAATGTDALRGLVRRHHDRLKATVVGALFPDDPRMFAMAVEKAADFVVEACGGPELFTPVHGPMRMRIRHFPVSIDEHAREVWLRELLASFDDVGFPEPVREEYWNWMEPFSIRMITRRTTREQPRRHPYAGAAASLAQATTAVGDA</sequence>
<dbReference type="InterPro" id="IPR009050">
    <property type="entry name" value="Globin-like_sf"/>
</dbReference>
<dbReference type="Gene3D" id="1.10.490.10">
    <property type="entry name" value="Globins"/>
    <property type="match status" value="1"/>
</dbReference>
<evidence type="ECO:0000256" key="4">
    <source>
        <dbReference type="ARBA" id="ARBA00023004"/>
    </source>
</evidence>
<dbReference type="SUPFAM" id="SSF46458">
    <property type="entry name" value="Globin-like"/>
    <property type="match status" value="1"/>
</dbReference>
<accession>A0A4R1B2H7</accession>
<gene>
    <name evidence="5" type="ORF">EZJ19_14635</name>
</gene>
<dbReference type="GO" id="GO:0019825">
    <property type="term" value="F:oxygen binding"/>
    <property type="evidence" value="ECO:0007669"/>
    <property type="project" value="InterPro"/>
</dbReference>
<keyword evidence="2" id="KW-0349">Heme</keyword>
<keyword evidence="1" id="KW-0813">Transport</keyword>
<keyword evidence="6" id="KW-1185">Reference proteome</keyword>
<keyword evidence="3" id="KW-0479">Metal-binding</keyword>
<comment type="caution">
    <text evidence="5">The sequence shown here is derived from an EMBL/GenBank/DDBJ whole genome shotgun (WGS) entry which is preliminary data.</text>
</comment>